<proteinExistence type="predicted"/>
<accession>A0A1S2ND05</accession>
<organism evidence="1 2">
    <name type="scientific">Massilia timonae</name>
    <dbReference type="NCBI Taxonomy" id="47229"/>
    <lineage>
        <taxon>Bacteria</taxon>
        <taxon>Pseudomonadati</taxon>
        <taxon>Pseudomonadota</taxon>
        <taxon>Betaproteobacteria</taxon>
        <taxon>Burkholderiales</taxon>
        <taxon>Oxalobacteraceae</taxon>
        <taxon>Telluria group</taxon>
        <taxon>Massilia</taxon>
    </lineage>
</organism>
<sequence>MNLDQITHLARRQHQCAFCGRTVQAGERYVRTQVPGGGRLQKRAFHQGCYRGLVDSASKTNSAKE</sequence>
<protein>
    <submittedName>
        <fullName evidence="1">Uncharacterized protein</fullName>
    </submittedName>
</protein>
<evidence type="ECO:0000313" key="1">
    <source>
        <dbReference type="EMBL" id="OIJ42544.1"/>
    </source>
</evidence>
<reference evidence="1 2" key="1">
    <citation type="submission" date="2014-10" db="EMBL/GenBank/DDBJ databases">
        <authorList>
            <person name="Seo M.-J."/>
            <person name="Seok Y.J."/>
            <person name="Cha I.-T."/>
        </authorList>
    </citation>
    <scope>NUCLEOTIDE SEQUENCE [LARGE SCALE GENOMIC DNA]</scope>
    <source>
        <strain evidence="1 2">NEU</strain>
    </source>
</reference>
<evidence type="ECO:0000313" key="2">
    <source>
        <dbReference type="Proteomes" id="UP000180246"/>
    </source>
</evidence>
<name>A0A1S2ND05_9BURK</name>
<gene>
    <name evidence="1" type="ORF">LO55_5074</name>
</gene>
<comment type="caution">
    <text evidence="1">The sequence shown here is derived from an EMBL/GenBank/DDBJ whole genome shotgun (WGS) entry which is preliminary data.</text>
</comment>
<dbReference type="AlphaFoldDB" id="A0A1S2ND05"/>
<dbReference type="Proteomes" id="UP000180246">
    <property type="component" value="Unassembled WGS sequence"/>
</dbReference>
<dbReference type="EMBL" id="JRYB01000001">
    <property type="protein sequence ID" value="OIJ42544.1"/>
    <property type="molecule type" value="Genomic_DNA"/>
</dbReference>
<dbReference type="RefSeq" id="WP_071363550.1">
    <property type="nucleotide sequence ID" value="NZ_JRYB01000001.1"/>
</dbReference>